<name>A0A1S7DUD2_RIEAN</name>
<reference evidence="1 3" key="1">
    <citation type="submission" date="2015-06" db="EMBL/GenBank/DDBJ databases">
        <title>R. anatipestifer strain HXb2 is the most virulent strain so far, and the genome sequence would help us uncover the pathogenesis.</title>
        <authorList>
            <person name="Hu Q."/>
            <person name="Qi J."/>
            <person name="Bo H."/>
            <person name="Liu G."/>
            <person name="Tao M."/>
            <person name="Ding Y."/>
            <person name="Xue Y."/>
        </authorList>
    </citation>
    <scope>NUCLEOTIDE SEQUENCE [LARGE SCALE GENOMIC DNA]</scope>
    <source>
        <strain evidence="1 3">HXb2</strain>
    </source>
</reference>
<accession>A0A1S7DUD2</accession>
<evidence type="ECO:0000313" key="3">
    <source>
        <dbReference type="Proteomes" id="UP000189883"/>
    </source>
</evidence>
<reference evidence="2" key="2">
    <citation type="submission" date="2022-10" db="EMBL/GenBank/DDBJ databases">
        <title>Sifting through the core-genome to identify putative cross-protective antigens against Riemerella anatipestifer.</title>
        <authorList>
            <person name="Zheng X."/>
            <person name="Zhang W."/>
        </authorList>
    </citation>
    <scope>NUCLEOTIDE SEQUENCE</scope>
    <source>
        <strain evidence="2">ZWRA178</strain>
    </source>
</reference>
<dbReference type="EMBL" id="JAOZYT010000086">
    <property type="protein sequence ID" value="MCW0524670.1"/>
    <property type="molecule type" value="Genomic_DNA"/>
</dbReference>
<dbReference type="Proteomes" id="UP000189883">
    <property type="component" value="Chromosome"/>
</dbReference>
<organism evidence="1 3">
    <name type="scientific">Riemerella anatipestifer</name>
    <name type="common">Moraxella anatipestifer</name>
    <dbReference type="NCBI Taxonomy" id="34085"/>
    <lineage>
        <taxon>Bacteria</taxon>
        <taxon>Pseudomonadati</taxon>
        <taxon>Bacteroidota</taxon>
        <taxon>Flavobacteriia</taxon>
        <taxon>Flavobacteriales</taxon>
        <taxon>Weeksellaceae</taxon>
        <taxon>Riemerella</taxon>
    </lineage>
</organism>
<evidence type="ECO:0000313" key="2">
    <source>
        <dbReference type="EMBL" id="MCW0524670.1"/>
    </source>
</evidence>
<evidence type="ECO:0000313" key="1">
    <source>
        <dbReference type="EMBL" id="AQY22671.1"/>
    </source>
</evidence>
<dbReference type="AlphaFoldDB" id="A0A1S7DUD2"/>
<dbReference type="RefSeq" id="WP_079207811.1">
    <property type="nucleotide sequence ID" value="NZ_CP011859.1"/>
</dbReference>
<sequence>MNKKCFKLTKPIGTLIISSLGDYTIEGIPSNALELIEKGCLWLEFTSEAVEPLSKLSNERLDNLKKLRESQLIDDAEIINQAIQLKASEKKSSKS</sequence>
<dbReference type="Proteomes" id="UP001207440">
    <property type="component" value="Unassembled WGS sequence"/>
</dbReference>
<gene>
    <name evidence="1" type="ORF">AB406_1728</name>
    <name evidence="2" type="ORF">OKE68_10125</name>
</gene>
<proteinExistence type="predicted"/>
<protein>
    <submittedName>
        <fullName evidence="1">Uncharacterized protein</fullName>
    </submittedName>
</protein>
<dbReference type="EMBL" id="CP011859">
    <property type="protein sequence ID" value="AQY22671.1"/>
    <property type="molecule type" value="Genomic_DNA"/>
</dbReference>